<evidence type="ECO:0000313" key="3">
    <source>
        <dbReference type="EMBL" id="ODJ86059.1"/>
    </source>
</evidence>
<sequence>MRLIQLAFGCLLVAIAGGIVNADAIYKWRDENGKIHFGDKPPVSGESTPVTVKPNVYHAPPIEGKAGAGYRREKVVMYSTKRCGYCKKARAYFKRNAIPYVEYDVETSRKGKRDFKRMGGKGVPIILIGKRRLNGFSEAGFSEIYQGSIN</sequence>
<dbReference type="Pfam" id="PF13511">
    <property type="entry name" value="DUF4124"/>
    <property type="match status" value="1"/>
</dbReference>
<name>A0A7Z0VJ29_9GAMM</name>
<dbReference type="SUPFAM" id="SSF52833">
    <property type="entry name" value="Thioredoxin-like"/>
    <property type="match status" value="1"/>
</dbReference>
<dbReference type="InterPro" id="IPR051548">
    <property type="entry name" value="Grx-like_ET"/>
</dbReference>
<dbReference type="EMBL" id="MARB01000028">
    <property type="protein sequence ID" value="ODJ86059.1"/>
    <property type="molecule type" value="Genomic_DNA"/>
</dbReference>
<evidence type="ECO:0000259" key="2">
    <source>
        <dbReference type="Pfam" id="PF13511"/>
    </source>
</evidence>
<dbReference type="InterPro" id="IPR025392">
    <property type="entry name" value="DUF4124"/>
</dbReference>
<feature type="domain" description="Glutaredoxin" evidence="1">
    <location>
        <begin position="75"/>
        <end position="131"/>
    </location>
</feature>
<dbReference type="Pfam" id="PF00462">
    <property type="entry name" value="Glutaredoxin"/>
    <property type="match status" value="1"/>
</dbReference>
<protein>
    <submittedName>
        <fullName evidence="3">Glutaredoxin</fullName>
    </submittedName>
</protein>
<dbReference type="Proteomes" id="UP000094769">
    <property type="component" value="Unassembled WGS sequence"/>
</dbReference>
<keyword evidence="4" id="KW-1185">Reference proteome</keyword>
<reference evidence="3 4" key="1">
    <citation type="submission" date="2016-06" db="EMBL/GenBank/DDBJ databases">
        <title>Genome sequence of endosymbiont of Candidatus Endolucinida thiodiazotropha.</title>
        <authorList>
            <person name="Poehlein A."/>
            <person name="Koenig S."/>
            <person name="Heiden S.E."/>
            <person name="Thuermer A."/>
            <person name="Voget S."/>
            <person name="Daniel R."/>
            <person name="Markert S."/>
            <person name="Gros O."/>
            <person name="Schweder T."/>
        </authorList>
    </citation>
    <scope>NUCLEOTIDE SEQUENCE [LARGE SCALE GENOMIC DNA]</scope>
    <source>
        <strain evidence="3 4">COS</strain>
    </source>
</reference>
<dbReference type="Gene3D" id="3.40.30.10">
    <property type="entry name" value="Glutaredoxin"/>
    <property type="match status" value="1"/>
</dbReference>
<evidence type="ECO:0000313" key="4">
    <source>
        <dbReference type="Proteomes" id="UP000094769"/>
    </source>
</evidence>
<dbReference type="InterPro" id="IPR002109">
    <property type="entry name" value="Glutaredoxin"/>
</dbReference>
<organism evidence="3 4">
    <name type="scientific">Candidatus Thiodiazotropha endolucinida</name>
    <dbReference type="NCBI Taxonomy" id="1655433"/>
    <lineage>
        <taxon>Bacteria</taxon>
        <taxon>Pseudomonadati</taxon>
        <taxon>Pseudomonadota</taxon>
        <taxon>Gammaproteobacteria</taxon>
        <taxon>Chromatiales</taxon>
        <taxon>Sedimenticolaceae</taxon>
        <taxon>Candidatus Thiodiazotropha</taxon>
    </lineage>
</organism>
<dbReference type="GO" id="GO:0009055">
    <property type="term" value="F:electron transfer activity"/>
    <property type="evidence" value="ECO:0007669"/>
    <property type="project" value="TreeGrafter"/>
</dbReference>
<gene>
    <name evidence="3" type="ORF">CODIS_36940</name>
</gene>
<dbReference type="AlphaFoldDB" id="A0A7Z0VJ29"/>
<accession>A0A7Z0VJ29</accession>
<dbReference type="PANTHER" id="PTHR34386:SF1">
    <property type="entry name" value="GLUTAREDOXIN-LIKE PROTEIN NRDH"/>
    <property type="match status" value="1"/>
</dbReference>
<dbReference type="PROSITE" id="PS51354">
    <property type="entry name" value="GLUTAREDOXIN_2"/>
    <property type="match status" value="1"/>
</dbReference>
<dbReference type="PANTHER" id="PTHR34386">
    <property type="entry name" value="GLUTAREDOXIN"/>
    <property type="match status" value="1"/>
</dbReference>
<feature type="domain" description="DUF4124" evidence="2">
    <location>
        <begin position="21"/>
        <end position="51"/>
    </location>
</feature>
<evidence type="ECO:0000259" key="1">
    <source>
        <dbReference type="Pfam" id="PF00462"/>
    </source>
</evidence>
<dbReference type="GO" id="GO:0045454">
    <property type="term" value="P:cell redox homeostasis"/>
    <property type="evidence" value="ECO:0007669"/>
    <property type="project" value="TreeGrafter"/>
</dbReference>
<dbReference type="CDD" id="cd02976">
    <property type="entry name" value="NrdH"/>
    <property type="match status" value="1"/>
</dbReference>
<proteinExistence type="predicted"/>
<dbReference type="InterPro" id="IPR036249">
    <property type="entry name" value="Thioredoxin-like_sf"/>
</dbReference>
<dbReference type="RefSeq" id="WP_069127723.1">
    <property type="nucleotide sequence ID" value="NZ_MARB01000028.1"/>
</dbReference>
<comment type="caution">
    <text evidence="3">The sequence shown here is derived from an EMBL/GenBank/DDBJ whole genome shotgun (WGS) entry which is preliminary data.</text>
</comment>
<dbReference type="OrthoDB" id="8991911at2"/>